<dbReference type="Proteomes" id="UP000005426">
    <property type="component" value="Unassembled WGS sequence"/>
</dbReference>
<gene>
    <name evidence="1" type="ORF">TRIATDRAFT_299253</name>
</gene>
<name>G9NRW1_HYPAI</name>
<protein>
    <submittedName>
        <fullName evidence="1">Uncharacterized protein</fullName>
    </submittedName>
</protein>
<proteinExistence type="predicted"/>
<evidence type="ECO:0000313" key="2">
    <source>
        <dbReference type="Proteomes" id="UP000005426"/>
    </source>
</evidence>
<evidence type="ECO:0000313" key="1">
    <source>
        <dbReference type="EMBL" id="EHK46742.1"/>
    </source>
</evidence>
<dbReference type="EMBL" id="ABDG02000022">
    <property type="protein sequence ID" value="EHK46742.1"/>
    <property type="molecule type" value="Genomic_DNA"/>
</dbReference>
<dbReference type="HOGENOM" id="CLU_2849984_0_0_1"/>
<organism evidence="1 2">
    <name type="scientific">Hypocrea atroviridis (strain ATCC 20476 / IMI 206040)</name>
    <name type="common">Trichoderma atroviride</name>
    <dbReference type="NCBI Taxonomy" id="452589"/>
    <lineage>
        <taxon>Eukaryota</taxon>
        <taxon>Fungi</taxon>
        <taxon>Dikarya</taxon>
        <taxon>Ascomycota</taxon>
        <taxon>Pezizomycotina</taxon>
        <taxon>Sordariomycetes</taxon>
        <taxon>Hypocreomycetidae</taxon>
        <taxon>Hypocreales</taxon>
        <taxon>Hypocreaceae</taxon>
        <taxon>Trichoderma</taxon>
    </lineage>
</organism>
<accession>G9NRW1</accession>
<comment type="caution">
    <text evidence="1">The sequence shown here is derived from an EMBL/GenBank/DDBJ whole genome shotgun (WGS) entry which is preliminary data.</text>
</comment>
<sequence>MTNPILLVRSPTSNLDAALHRGTVSASAVARDTTGMGGEDSYGFWCLVPAPDIVPICRGMAALQR</sequence>
<reference evidence="1 2" key="1">
    <citation type="journal article" date="2011" name="Genome Biol.">
        <title>Comparative genome sequence analysis underscores mycoparasitism as the ancestral life style of Trichoderma.</title>
        <authorList>
            <person name="Kubicek C.P."/>
            <person name="Herrera-Estrella A."/>
            <person name="Seidl-Seiboth V."/>
            <person name="Martinez D.A."/>
            <person name="Druzhinina I.S."/>
            <person name="Thon M."/>
            <person name="Zeilinger S."/>
            <person name="Casas-Flores S."/>
            <person name="Horwitz B.A."/>
            <person name="Mukherjee P.K."/>
            <person name="Mukherjee M."/>
            <person name="Kredics L."/>
            <person name="Alcaraz L.D."/>
            <person name="Aerts A."/>
            <person name="Antal Z."/>
            <person name="Atanasova L."/>
            <person name="Cervantes-Badillo M.G."/>
            <person name="Challacombe J."/>
            <person name="Chertkov O."/>
            <person name="McCluskey K."/>
            <person name="Coulpier F."/>
            <person name="Deshpande N."/>
            <person name="von Doehren H."/>
            <person name="Ebbole D.J."/>
            <person name="Esquivel-Naranjo E.U."/>
            <person name="Fekete E."/>
            <person name="Flipphi M."/>
            <person name="Glaser F."/>
            <person name="Gomez-Rodriguez E.Y."/>
            <person name="Gruber S."/>
            <person name="Han C."/>
            <person name="Henrissat B."/>
            <person name="Hermosa R."/>
            <person name="Hernandez-Onate M."/>
            <person name="Karaffa L."/>
            <person name="Kosti I."/>
            <person name="Le Crom S."/>
            <person name="Lindquist E."/>
            <person name="Lucas S."/>
            <person name="Luebeck M."/>
            <person name="Luebeck P.S."/>
            <person name="Margeot A."/>
            <person name="Metz B."/>
            <person name="Misra M."/>
            <person name="Nevalainen H."/>
            <person name="Omann M."/>
            <person name="Packer N."/>
            <person name="Perrone G."/>
            <person name="Uresti-Rivera E.E."/>
            <person name="Salamov A."/>
            <person name="Schmoll M."/>
            <person name="Seiboth B."/>
            <person name="Shapiro H."/>
            <person name="Sukno S."/>
            <person name="Tamayo-Ramos J.A."/>
            <person name="Tisch D."/>
            <person name="Wiest A."/>
            <person name="Wilkinson H.H."/>
            <person name="Zhang M."/>
            <person name="Coutinho P.M."/>
            <person name="Kenerley C.M."/>
            <person name="Monte E."/>
            <person name="Baker S.E."/>
            <person name="Grigoriev I.V."/>
        </authorList>
    </citation>
    <scope>NUCLEOTIDE SEQUENCE [LARGE SCALE GENOMIC DNA]</scope>
    <source>
        <strain evidence="2">ATCC 20476 / IMI 206040</strain>
    </source>
</reference>
<dbReference type="AlphaFoldDB" id="G9NRW1"/>
<keyword evidence="2" id="KW-1185">Reference proteome</keyword>